<evidence type="ECO:0000313" key="3">
    <source>
        <dbReference type="Proteomes" id="UP000232149"/>
    </source>
</evidence>
<dbReference type="Gene3D" id="1.20.120.520">
    <property type="entry name" value="nmb1532 protein domain like"/>
    <property type="match status" value="1"/>
</dbReference>
<evidence type="ECO:0000259" key="1">
    <source>
        <dbReference type="Pfam" id="PF01814"/>
    </source>
</evidence>
<dbReference type="InterPro" id="IPR012312">
    <property type="entry name" value="Hemerythrin-like"/>
</dbReference>
<proteinExistence type="predicted"/>
<organism evidence="2 3">
    <name type="scientific">Leptospira adleri</name>
    <dbReference type="NCBI Taxonomy" id="2023186"/>
    <lineage>
        <taxon>Bacteria</taxon>
        <taxon>Pseudomonadati</taxon>
        <taxon>Spirochaetota</taxon>
        <taxon>Spirochaetia</taxon>
        <taxon>Leptospirales</taxon>
        <taxon>Leptospiraceae</taxon>
        <taxon>Leptospira</taxon>
    </lineage>
</organism>
<protein>
    <recommendedName>
        <fullName evidence="1">Hemerythrin-like domain-containing protein</fullName>
    </recommendedName>
</protein>
<name>A0ABX4NWS4_9LEPT</name>
<dbReference type="Proteomes" id="UP000232149">
    <property type="component" value="Unassembled WGS sequence"/>
</dbReference>
<evidence type="ECO:0000313" key="2">
    <source>
        <dbReference type="EMBL" id="PJZ61119.1"/>
    </source>
</evidence>
<dbReference type="EMBL" id="NPDU01000039">
    <property type="protein sequence ID" value="PJZ61119.1"/>
    <property type="molecule type" value="Genomic_DNA"/>
</dbReference>
<dbReference type="Pfam" id="PF01814">
    <property type="entry name" value="Hemerythrin"/>
    <property type="match status" value="1"/>
</dbReference>
<gene>
    <name evidence="2" type="ORF">CH376_14775</name>
</gene>
<sequence length="203" mass="23582">MVQNQSRRKVYDLPHRGIRNAFSIWLLETGKTNPYDPNEIRNIISISEEIFRILKVHAEDEESVSLRQLALIDPSFAAEDKEEHEKLEAKIEELRKIAAVISGLLEQPEAVSFKLSEFYENLISFQLSYSNHMEHEEKITQKKIWESFSDSELEEQQKQIIGSLSAFDLRLWIKYIAPTLPPRERIGFESMTGSILSAKSNWT</sequence>
<comment type="caution">
    <text evidence="2">The sequence shown here is derived from an EMBL/GenBank/DDBJ whole genome shotgun (WGS) entry which is preliminary data.</text>
</comment>
<feature type="domain" description="Hemerythrin-like" evidence="1">
    <location>
        <begin position="12"/>
        <end position="140"/>
    </location>
</feature>
<reference evidence="2 3" key="1">
    <citation type="submission" date="2017-07" db="EMBL/GenBank/DDBJ databases">
        <title>Leptospira spp. isolated from tropical soils.</title>
        <authorList>
            <person name="Thibeaux R."/>
            <person name="Iraola G."/>
            <person name="Ferres I."/>
            <person name="Bierque E."/>
            <person name="Girault D."/>
            <person name="Soupe-Gilbert M.-E."/>
            <person name="Picardeau M."/>
            <person name="Goarant C."/>
        </authorList>
    </citation>
    <scope>NUCLEOTIDE SEQUENCE [LARGE SCALE GENOMIC DNA]</scope>
    <source>
        <strain evidence="2 3">FH2-B-D1</strain>
    </source>
</reference>
<keyword evidence="3" id="KW-1185">Reference proteome</keyword>
<accession>A0ABX4NWS4</accession>